<dbReference type="InterPro" id="IPR027351">
    <property type="entry name" value="(+)RNA_virus_helicase_core_dom"/>
</dbReference>
<accession>A0ABR6J6L2</accession>
<evidence type="ECO:0000256" key="3">
    <source>
        <dbReference type="SAM" id="MobiDB-lite"/>
    </source>
</evidence>
<dbReference type="InterPro" id="IPR005053">
    <property type="entry name" value="MobA_MobL"/>
</dbReference>
<name>A0ABR6J6L2_AGRRD</name>
<comment type="caution">
    <text evidence="7">The sequence shown here is derived from an EMBL/GenBank/DDBJ whole genome shotgun (WGS) entry which is preliminary data.</text>
</comment>
<dbReference type="CDD" id="cd18809">
    <property type="entry name" value="SF1_C_RecD"/>
    <property type="match status" value="1"/>
</dbReference>
<feature type="compositionally biased region" description="Polar residues" evidence="3">
    <location>
        <begin position="1251"/>
        <end position="1260"/>
    </location>
</feature>
<evidence type="ECO:0000256" key="2">
    <source>
        <dbReference type="ARBA" id="ARBA00022971"/>
    </source>
</evidence>
<dbReference type="RefSeq" id="WP_135522043.1">
    <property type="nucleotide sequence ID" value="NZ_JACIGN010000007.1"/>
</dbReference>
<evidence type="ECO:0000259" key="5">
    <source>
        <dbReference type="Pfam" id="PF03389"/>
    </source>
</evidence>
<evidence type="ECO:0000313" key="8">
    <source>
        <dbReference type="Proteomes" id="UP000534590"/>
    </source>
</evidence>
<protein>
    <submittedName>
        <fullName evidence="7">Ti-type conjugative transfer relaxase TraA</fullName>
    </submittedName>
</protein>
<feature type="region of interest" description="Disordered" evidence="3">
    <location>
        <begin position="613"/>
        <end position="644"/>
    </location>
</feature>
<keyword evidence="8" id="KW-1185">Reference proteome</keyword>
<dbReference type="EMBL" id="JACIHP010000002">
    <property type="protein sequence ID" value="MBB4490574.1"/>
    <property type="molecule type" value="Genomic_DNA"/>
</dbReference>
<dbReference type="Pfam" id="PF01443">
    <property type="entry name" value="Viral_helicase1"/>
    <property type="match status" value="1"/>
</dbReference>
<evidence type="ECO:0000259" key="6">
    <source>
        <dbReference type="Pfam" id="PF17841"/>
    </source>
</evidence>
<feature type="domain" description="Bartonella effector protein BID" evidence="6">
    <location>
        <begin position="1038"/>
        <end position="1117"/>
    </location>
</feature>
<dbReference type="NCBIfam" id="TIGR02768">
    <property type="entry name" value="TraA_Ti"/>
    <property type="match status" value="1"/>
</dbReference>
<feature type="region of interest" description="Disordered" evidence="3">
    <location>
        <begin position="1238"/>
        <end position="1260"/>
    </location>
</feature>
<comment type="similarity">
    <text evidence="1">Belongs to the MobA/MobL family.</text>
</comment>
<dbReference type="Pfam" id="PF13604">
    <property type="entry name" value="AAA_30"/>
    <property type="match status" value="1"/>
</dbReference>
<dbReference type="Gene3D" id="2.30.30.940">
    <property type="match status" value="1"/>
</dbReference>
<gene>
    <name evidence="7" type="ORF">GGE40_002405</name>
</gene>
<feature type="region of interest" description="Disordered" evidence="3">
    <location>
        <begin position="910"/>
        <end position="976"/>
    </location>
</feature>
<reference evidence="7 8" key="1">
    <citation type="submission" date="2020-08" db="EMBL/GenBank/DDBJ databases">
        <title>Genomic Encyclopedia of Type Strains, Phase IV (KMG-V): Genome sequencing to study the core and pangenomes of soil and plant-associated prokaryotes.</title>
        <authorList>
            <person name="Whitman W."/>
        </authorList>
    </citation>
    <scope>NUCLEOTIDE SEQUENCE [LARGE SCALE GENOMIC DNA]</scope>
    <source>
        <strain evidence="7 8">SEMIA 461</strain>
    </source>
</reference>
<feature type="compositionally biased region" description="Basic and acidic residues" evidence="3">
    <location>
        <begin position="951"/>
        <end position="976"/>
    </location>
</feature>
<feature type="compositionally biased region" description="Basic and acidic residues" evidence="3">
    <location>
        <begin position="924"/>
        <end position="944"/>
    </location>
</feature>
<sequence length="1260" mass="139645">MAIYHLSTKPVSRSSGRSAVASAAYRCAVLLVNQRDGLVHDFTRKEGVEHSEIVLPDGLSANWALDRSALWNAAEFAEKRKDARVAREFEIALPHELSAEGRLKAARAFAQDLANRYGAAVDFAIHSPSEHGDIRNYHAHVLMTTREVGKAGLGEKTVLEHNNARLLANGMATTDMQLRDIRQSWEGIANRQLQREGLDVRIDHRSHEERGLELSPTEHMGVHASQMQQQGMAVERGRLDDEAARQNAELIRQKPEQVLTLISHEKSVFDRHDIAKTLHRYINDDAQTFQNAFASVMASPALVALQAERIDAETGDVSNARYSTQDMIDLELGMARSAERLHQAHSHGVDSRHVERAMEKQDNALRKSSGGPSAASNPSAGLSDEQRHAIAHITGSERIAAVVGFAGAGKSTMLAAAREAWEAQGYQVHGAALSGKAAEGLEESSGIESRTLASWSYSWDHGRDLIGRGDVFVIDEAGMVGSRQLARFIGEAEERGAKIVLVGDHEQLQAIGAGAPFRAIAEQIGHVELSGIRRQRHDWQRQASVAFATHKTAEGLAAYCDHGDILFAESRDAAMAQIVGDYLADSAERADGTRVAMAHRRADVRALNAAIRSELQNRQRPERSPGLSDGADCGDRGNGEDVGERVFQTNNGKRAFGPGDRIIFLENNRDLGVKNGMLGTVEHVEPGKIIARLDGRGGDSVSVPTDSYQAIDHGYATTIHKNQGATVDRAFVLASSTMDRHLTYVAMTRHRDSVQLYANSQEFTKAGRLVDHGIASYEHNPQSRDSYFVTLENDKGEQRTVWGVDLKRAMQEASPAIGDRIGLQHQGATPVTLPDGTQAERNAWRVVKGDALAYQQLTSRLSRTGAKETTLDYISDFAERRGIASDPWIVNDQGIGQEFGVRSEIELASGRDERQEVLSRAAHLQREQQDRPSERQQVYEERAGDLAGPVHRKDPRNQFARTIDDGRRDDRTDDNKGYRRIRWSDLMPQDGAVPAPTETVVQQSLIETGKPAPLVPAITRYEYSVEEVARGKAMSVIDHRFDTVESLVRHVFRDPVEVAARLRAAMTEKEGNGKIMAKAMVEQPERFGELRGKSGLFGNNKERKEALQYARSLSAHIGYVSEAWERRLSEERQSEQWQREKRDVIAVPGLTPRSAEILAQMEKIPVEKRNHFISEIRASPEGRAALEEAKRVAEALTLRFGSSDPRRFAEELEARPELAKQAEQIKTIARMVHRTRHAELSHDHALKRQLNRSQGLGLSR</sequence>
<dbReference type="InterPro" id="IPR014136">
    <property type="entry name" value="TraA_Ti"/>
</dbReference>
<dbReference type="InterPro" id="IPR041533">
    <property type="entry name" value="Bep_BID"/>
</dbReference>
<dbReference type="Gene3D" id="3.30.930.30">
    <property type="match status" value="1"/>
</dbReference>
<dbReference type="Pfam" id="PF03389">
    <property type="entry name" value="MobA_MobL"/>
    <property type="match status" value="1"/>
</dbReference>
<evidence type="ECO:0000259" key="4">
    <source>
        <dbReference type="Pfam" id="PF01443"/>
    </source>
</evidence>
<dbReference type="InterPro" id="IPR027417">
    <property type="entry name" value="P-loop_NTPase"/>
</dbReference>
<dbReference type="NCBIfam" id="NF041496">
    <property type="entry name" value="MobQ"/>
    <property type="match status" value="1"/>
</dbReference>
<feature type="domain" description="(+)RNA virus helicase C-terminal" evidence="4">
    <location>
        <begin position="713"/>
        <end position="757"/>
    </location>
</feature>
<evidence type="ECO:0000256" key="1">
    <source>
        <dbReference type="ARBA" id="ARBA00010873"/>
    </source>
</evidence>
<dbReference type="CDD" id="cd17933">
    <property type="entry name" value="DEXSc_RecD-like"/>
    <property type="match status" value="1"/>
</dbReference>
<feature type="domain" description="MobA/MobL protein" evidence="5">
    <location>
        <begin position="17"/>
        <end position="229"/>
    </location>
</feature>
<keyword evidence="2" id="KW-0184">Conjugation</keyword>
<feature type="region of interest" description="Disordered" evidence="3">
    <location>
        <begin position="362"/>
        <end position="383"/>
    </location>
</feature>
<dbReference type="Proteomes" id="UP000534590">
    <property type="component" value="Unassembled WGS sequence"/>
</dbReference>
<proteinExistence type="inferred from homology"/>
<feature type="compositionally biased region" description="Low complexity" evidence="3">
    <location>
        <begin position="368"/>
        <end position="383"/>
    </location>
</feature>
<dbReference type="Gene3D" id="3.40.50.300">
    <property type="entry name" value="P-loop containing nucleotide triphosphate hydrolases"/>
    <property type="match status" value="2"/>
</dbReference>
<organism evidence="7 8">
    <name type="scientific">Agrobacterium radiobacter</name>
    <dbReference type="NCBI Taxonomy" id="362"/>
    <lineage>
        <taxon>Bacteria</taxon>
        <taxon>Pseudomonadati</taxon>
        <taxon>Pseudomonadota</taxon>
        <taxon>Alphaproteobacteria</taxon>
        <taxon>Hyphomicrobiales</taxon>
        <taxon>Rhizobiaceae</taxon>
        <taxon>Rhizobium/Agrobacterium group</taxon>
        <taxon>Agrobacterium</taxon>
        <taxon>Agrobacterium tumefaciens complex</taxon>
    </lineage>
</organism>
<dbReference type="SUPFAM" id="SSF52540">
    <property type="entry name" value="P-loop containing nucleoside triphosphate hydrolases"/>
    <property type="match status" value="2"/>
</dbReference>
<evidence type="ECO:0000313" key="7">
    <source>
        <dbReference type="EMBL" id="MBB4490574.1"/>
    </source>
</evidence>
<dbReference type="Pfam" id="PF17841">
    <property type="entry name" value="Bep_C_terminal"/>
    <property type="match status" value="1"/>
</dbReference>
<feature type="compositionally biased region" description="Basic and acidic residues" evidence="3">
    <location>
        <begin position="633"/>
        <end position="644"/>
    </location>
</feature>